<dbReference type="RefSeq" id="XP_024578519.1">
    <property type="nucleotide sequence ID" value="XM_024727998.2"/>
</dbReference>
<dbReference type="AlphaFoldDB" id="A0A0P1ALG0"/>
<accession>A0A0P1ALG0</accession>
<name>A0A0P1ALG0_PLAHL</name>
<proteinExistence type="predicted"/>
<evidence type="ECO:0000313" key="2">
    <source>
        <dbReference type="Proteomes" id="UP000054928"/>
    </source>
</evidence>
<organism evidence="1 2">
    <name type="scientific">Plasmopara halstedii</name>
    <name type="common">Downy mildew of sunflower</name>
    <dbReference type="NCBI Taxonomy" id="4781"/>
    <lineage>
        <taxon>Eukaryota</taxon>
        <taxon>Sar</taxon>
        <taxon>Stramenopiles</taxon>
        <taxon>Oomycota</taxon>
        <taxon>Peronosporomycetes</taxon>
        <taxon>Peronosporales</taxon>
        <taxon>Peronosporaceae</taxon>
        <taxon>Plasmopara</taxon>
    </lineage>
</organism>
<evidence type="ECO:0000313" key="1">
    <source>
        <dbReference type="EMBL" id="CEG42150.1"/>
    </source>
</evidence>
<dbReference type="Proteomes" id="UP000054928">
    <property type="component" value="Unassembled WGS sequence"/>
</dbReference>
<sequence length="128" mass="14658">MKGIAEWSYAYNAKTKFYYLLSKAICSQRADGSERGVMFYLTPSLSKHHSHAAHLLFRRCVKQLTILCMPSHDYMTRDSLRCIFTCKSVARNVYALQQSLQILSFNSFQGNCRTGMEHVLHVVIQTSA</sequence>
<dbReference type="EMBL" id="CCYD01000610">
    <property type="protein sequence ID" value="CEG42150.1"/>
    <property type="molecule type" value="Genomic_DNA"/>
</dbReference>
<keyword evidence="2" id="KW-1185">Reference proteome</keyword>
<reference evidence="2" key="1">
    <citation type="submission" date="2014-09" db="EMBL/GenBank/DDBJ databases">
        <authorList>
            <person name="Sharma Rahul"/>
            <person name="Thines Marco"/>
        </authorList>
    </citation>
    <scope>NUCLEOTIDE SEQUENCE [LARGE SCALE GENOMIC DNA]</scope>
</reference>
<dbReference type="GeneID" id="36409650"/>
<protein>
    <submittedName>
        <fullName evidence="1">Uncharacterized protein</fullName>
    </submittedName>
</protein>